<feature type="region of interest" description="Disordered" evidence="2">
    <location>
        <begin position="829"/>
        <end position="848"/>
    </location>
</feature>
<dbReference type="PANTHER" id="PTHR15696:SF25">
    <property type="entry name" value="OS08G0305300 PROTEIN"/>
    <property type="match status" value="1"/>
</dbReference>
<comment type="caution">
    <text evidence="5">The sequence shown here is derived from an EMBL/GenBank/DDBJ whole genome shotgun (WGS) entry which is preliminary data.</text>
</comment>
<dbReference type="InterPro" id="IPR045153">
    <property type="entry name" value="Est1/Ebs1-like"/>
</dbReference>
<dbReference type="FunFam" id="1.25.40.10:FF:000225">
    <property type="entry name" value="Protein SMG7"/>
    <property type="match status" value="1"/>
</dbReference>
<evidence type="ECO:0000256" key="1">
    <source>
        <dbReference type="ARBA" id="ARBA00022737"/>
    </source>
</evidence>
<dbReference type="InterPro" id="IPR011990">
    <property type="entry name" value="TPR-like_helical_dom_sf"/>
</dbReference>
<organism evidence="5 6">
    <name type="scientific">Perilla frutescens var. hirtella</name>
    <name type="common">Perilla citriodora</name>
    <name type="synonym">Perilla setoyensis</name>
    <dbReference type="NCBI Taxonomy" id="608512"/>
    <lineage>
        <taxon>Eukaryota</taxon>
        <taxon>Viridiplantae</taxon>
        <taxon>Streptophyta</taxon>
        <taxon>Embryophyta</taxon>
        <taxon>Tracheophyta</taxon>
        <taxon>Spermatophyta</taxon>
        <taxon>Magnoliopsida</taxon>
        <taxon>eudicotyledons</taxon>
        <taxon>Gunneridae</taxon>
        <taxon>Pentapetalae</taxon>
        <taxon>asterids</taxon>
        <taxon>lamiids</taxon>
        <taxon>Lamiales</taxon>
        <taxon>Lamiaceae</taxon>
        <taxon>Nepetoideae</taxon>
        <taxon>Elsholtzieae</taxon>
        <taxon>Perilla</taxon>
    </lineage>
</organism>
<evidence type="ECO:0000313" key="6">
    <source>
        <dbReference type="Proteomes" id="UP001190926"/>
    </source>
</evidence>
<evidence type="ECO:0000259" key="3">
    <source>
        <dbReference type="Pfam" id="PF10373"/>
    </source>
</evidence>
<dbReference type="Pfam" id="PF10373">
    <property type="entry name" value="EST1_DNA_bind"/>
    <property type="match status" value="1"/>
</dbReference>
<evidence type="ECO:0000256" key="2">
    <source>
        <dbReference type="SAM" id="MobiDB-lite"/>
    </source>
</evidence>
<keyword evidence="1" id="KW-0677">Repeat</keyword>
<accession>A0AAD4PBC3</accession>
<gene>
    <name evidence="5" type="ORF">C2S53_008841</name>
</gene>
<dbReference type="PANTHER" id="PTHR15696">
    <property type="entry name" value="SMG-7 SUPPRESSOR WITH MORPHOLOGICAL EFFECT ON GENITALIA PROTEIN 7"/>
    <property type="match status" value="1"/>
</dbReference>
<dbReference type="SUPFAM" id="SSF48452">
    <property type="entry name" value="TPR-like"/>
    <property type="match status" value="1"/>
</dbReference>
<keyword evidence="6" id="KW-1185">Reference proteome</keyword>
<dbReference type="AlphaFoldDB" id="A0AAD4PBC3"/>
<protein>
    <submittedName>
        <fullName evidence="5">Telomerase activating protein Est1</fullName>
    </submittedName>
</protein>
<dbReference type="InterPro" id="IPR019458">
    <property type="entry name" value="Est1-like_N"/>
</dbReference>
<proteinExistence type="predicted"/>
<evidence type="ECO:0000313" key="5">
    <source>
        <dbReference type="EMBL" id="KAH6832542.1"/>
    </source>
</evidence>
<evidence type="ECO:0000259" key="4">
    <source>
        <dbReference type="Pfam" id="PF10374"/>
    </source>
</evidence>
<dbReference type="Gene3D" id="1.25.40.10">
    <property type="entry name" value="Tetratricopeptide repeat domain"/>
    <property type="match status" value="1"/>
</dbReference>
<dbReference type="InterPro" id="IPR018834">
    <property type="entry name" value="DNA/RNA-bd_Est1-type"/>
</dbReference>
<name>A0AAD4PBC3_PERFH</name>
<feature type="domain" description="DNA/RNA-binding" evidence="3">
    <location>
        <begin position="205"/>
        <end position="539"/>
    </location>
</feature>
<dbReference type="GO" id="GO:0042162">
    <property type="term" value="F:telomeric DNA binding"/>
    <property type="evidence" value="ECO:0007669"/>
    <property type="project" value="TreeGrafter"/>
</dbReference>
<dbReference type="Proteomes" id="UP001190926">
    <property type="component" value="Unassembled WGS sequence"/>
</dbReference>
<dbReference type="Pfam" id="PF10374">
    <property type="entry name" value="EST1"/>
    <property type="match status" value="1"/>
</dbReference>
<dbReference type="EMBL" id="SDAM02000068">
    <property type="protein sequence ID" value="KAH6832542.1"/>
    <property type="molecule type" value="Genomic_DNA"/>
</dbReference>
<dbReference type="GO" id="GO:0000184">
    <property type="term" value="P:nuclear-transcribed mRNA catabolic process, nonsense-mediated decay"/>
    <property type="evidence" value="ECO:0007669"/>
    <property type="project" value="TreeGrafter"/>
</dbReference>
<dbReference type="GO" id="GO:0005697">
    <property type="term" value="C:telomerase holoenzyme complex"/>
    <property type="evidence" value="ECO:0007669"/>
    <property type="project" value="TreeGrafter"/>
</dbReference>
<reference evidence="5 6" key="1">
    <citation type="journal article" date="2021" name="Nat. Commun.">
        <title>Incipient diploidization of the medicinal plant Perilla within 10,000 years.</title>
        <authorList>
            <person name="Zhang Y."/>
            <person name="Shen Q."/>
            <person name="Leng L."/>
            <person name="Zhang D."/>
            <person name="Chen S."/>
            <person name="Shi Y."/>
            <person name="Ning Z."/>
            <person name="Chen S."/>
        </authorList>
    </citation>
    <scope>NUCLEOTIDE SEQUENCE [LARGE SCALE GENOMIC DNA]</scope>
    <source>
        <strain evidence="6">cv. PC099</strain>
    </source>
</reference>
<feature type="domain" description="Telomerase activating protein Est1-like N-terminal" evidence="4">
    <location>
        <begin position="69"/>
        <end position="192"/>
    </location>
</feature>
<dbReference type="GO" id="GO:0070034">
    <property type="term" value="F:telomerase RNA binding"/>
    <property type="evidence" value="ECO:0007669"/>
    <property type="project" value="TreeGrafter"/>
</dbReference>
<sequence>MTIPMENDNESSPRELVQHLWDKNVELEKNRRKAAQARIPSDPNTWQHMRENYEAIVLEDHAFSEQHDVEYAMWQLHYRRIEELRALFNAALASAGSTASQNGKSPVRSGLDRLTKIRSQFKTFLSESTGFYHDLMLKIRAKYGLPLEYFSDDNQIPLSKDGNESSEVKKGLISCHRCLIYLGDLARYKGLYGEGDSKARDFEAASTYYMQASSLCPSNGNPHHQLAILAGYLNDELVSIYRYFRSLAVDNPFITARDNLIIAFEKNRQNYTQLVTDGKSVKEKKLPSRIPGKGRGKGATRPSNKDIRVATTAVKEMASNNVELLRAFITRFIRLNGILFTRTSLEIFPEVLSTVKNDFLELLPSGPDEDLSFGSDVAECRLAVVRMIAILIFTVHNVSKESENQSYADILQRSVLLQNALTGTFEFVGCMLERCKLLNDPSSSHLLPGIMVFIEWLACCPDVAVGSELEDKQMNARTYFWKNCISLLNKLLSNRSIFGNEHEEEMCFLNMSKYDESETANRLALSEDFELRGFLPLLPAQVILDFSRKHSFGVEGGNKEKDARVQRIVAAGKSLANIARIGQDGVYFDTKLNKFVTGSEPQVSDDYLLTNPVESNLNDTSVGISVGSEVVCDHLAKQEVCAEDEDEDEVIVFRPSTNEKHVDECSLNLTYSELLASIGGAGKIDVGKENGSFSVGHDSFFLQKEINSSPPATVANATSQYLLPVQSLTSKWPVEHAPDVNGLATLNLMENGSLQKYELLDQFEVSEPAALSVPYPRFISNGADHNYSIQLPQAAVPSLFDSIMSSEAAGSGLPVKPLSAVAAPGLKKNPISRPVRHAGPPPGFGSVPSKVLDESLKSTMKNDNPPCPQMDEYSWLDRYSLSSVNQSVGFSSSFNQVGPTVHSVNMSNGSMGIASFPFPGKQVPSLQVPSENQKDWQHYPFVAHMKPYEEQLQQIQKGNQQPVGPPQQMACTMKFFLEHGLVFCRHLLLNSLCRDFQVEYLDILEA</sequence>